<dbReference type="EMBL" id="MNCJ02000323">
    <property type="protein sequence ID" value="KAF5794380.1"/>
    <property type="molecule type" value="Genomic_DNA"/>
</dbReference>
<comment type="caution">
    <text evidence="2">The sequence shown here is derived from an EMBL/GenBank/DDBJ whole genome shotgun (WGS) entry which is preliminary data.</text>
</comment>
<dbReference type="Gramene" id="mRNA:HanXRQr2_Chr08g0327451">
    <property type="protein sequence ID" value="CDS:HanXRQr2_Chr08g0327451.1"/>
    <property type="gene ID" value="HanXRQr2_Chr08g0327451"/>
</dbReference>
<keyword evidence="1" id="KW-1133">Transmembrane helix</keyword>
<gene>
    <name evidence="2" type="ORF">HanXRQr2_Chr08g0327451</name>
</gene>
<feature type="transmembrane region" description="Helical" evidence="1">
    <location>
        <begin position="71"/>
        <end position="91"/>
    </location>
</feature>
<proteinExistence type="predicted"/>
<reference evidence="2" key="1">
    <citation type="journal article" date="2017" name="Nature">
        <title>The sunflower genome provides insights into oil metabolism, flowering and Asterid evolution.</title>
        <authorList>
            <person name="Badouin H."/>
            <person name="Gouzy J."/>
            <person name="Grassa C.J."/>
            <person name="Murat F."/>
            <person name="Staton S.E."/>
            <person name="Cottret L."/>
            <person name="Lelandais-Briere C."/>
            <person name="Owens G.L."/>
            <person name="Carrere S."/>
            <person name="Mayjonade B."/>
            <person name="Legrand L."/>
            <person name="Gill N."/>
            <person name="Kane N.C."/>
            <person name="Bowers J.E."/>
            <person name="Hubner S."/>
            <person name="Bellec A."/>
            <person name="Berard A."/>
            <person name="Berges H."/>
            <person name="Blanchet N."/>
            <person name="Boniface M.C."/>
            <person name="Brunel D."/>
            <person name="Catrice O."/>
            <person name="Chaidir N."/>
            <person name="Claudel C."/>
            <person name="Donnadieu C."/>
            <person name="Faraut T."/>
            <person name="Fievet G."/>
            <person name="Helmstetter N."/>
            <person name="King M."/>
            <person name="Knapp S.J."/>
            <person name="Lai Z."/>
            <person name="Le Paslier M.C."/>
            <person name="Lippi Y."/>
            <person name="Lorenzon L."/>
            <person name="Mandel J.R."/>
            <person name="Marage G."/>
            <person name="Marchand G."/>
            <person name="Marquand E."/>
            <person name="Bret-Mestries E."/>
            <person name="Morien E."/>
            <person name="Nambeesan S."/>
            <person name="Nguyen T."/>
            <person name="Pegot-Espagnet P."/>
            <person name="Pouilly N."/>
            <person name="Raftis F."/>
            <person name="Sallet E."/>
            <person name="Schiex T."/>
            <person name="Thomas J."/>
            <person name="Vandecasteele C."/>
            <person name="Vares D."/>
            <person name="Vear F."/>
            <person name="Vautrin S."/>
            <person name="Crespi M."/>
            <person name="Mangin B."/>
            <person name="Burke J.M."/>
            <person name="Salse J."/>
            <person name="Munos S."/>
            <person name="Vincourt P."/>
            <person name="Rieseberg L.H."/>
            <person name="Langlade N.B."/>
        </authorList>
    </citation>
    <scope>NUCLEOTIDE SEQUENCE</scope>
    <source>
        <tissue evidence="2">Leaves</tissue>
    </source>
</reference>
<evidence type="ECO:0000313" key="2">
    <source>
        <dbReference type="EMBL" id="KAF5794380.1"/>
    </source>
</evidence>
<reference evidence="2" key="2">
    <citation type="submission" date="2020-06" db="EMBL/GenBank/DDBJ databases">
        <title>Helianthus annuus Genome sequencing and assembly Release 2.</title>
        <authorList>
            <person name="Gouzy J."/>
            <person name="Langlade N."/>
            <person name="Munos S."/>
        </authorList>
    </citation>
    <scope>NUCLEOTIDE SEQUENCE</scope>
    <source>
        <tissue evidence="2">Leaves</tissue>
    </source>
</reference>
<organism evidence="2 3">
    <name type="scientific">Helianthus annuus</name>
    <name type="common">Common sunflower</name>
    <dbReference type="NCBI Taxonomy" id="4232"/>
    <lineage>
        <taxon>Eukaryota</taxon>
        <taxon>Viridiplantae</taxon>
        <taxon>Streptophyta</taxon>
        <taxon>Embryophyta</taxon>
        <taxon>Tracheophyta</taxon>
        <taxon>Spermatophyta</taxon>
        <taxon>Magnoliopsida</taxon>
        <taxon>eudicotyledons</taxon>
        <taxon>Gunneridae</taxon>
        <taxon>Pentapetalae</taxon>
        <taxon>asterids</taxon>
        <taxon>campanulids</taxon>
        <taxon>Asterales</taxon>
        <taxon>Asteraceae</taxon>
        <taxon>Asteroideae</taxon>
        <taxon>Heliantheae alliance</taxon>
        <taxon>Heliantheae</taxon>
        <taxon>Helianthus</taxon>
    </lineage>
</organism>
<evidence type="ECO:0000256" key="1">
    <source>
        <dbReference type="SAM" id="Phobius"/>
    </source>
</evidence>
<dbReference type="Proteomes" id="UP000215914">
    <property type="component" value="Unassembled WGS sequence"/>
</dbReference>
<keyword evidence="3" id="KW-1185">Reference proteome</keyword>
<dbReference type="AlphaFoldDB" id="A0A9K3ID49"/>
<accession>A0A9K3ID49</accession>
<evidence type="ECO:0000313" key="3">
    <source>
        <dbReference type="Proteomes" id="UP000215914"/>
    </source>
</evidence>
<sequence>MVVVFTVEDDCLVRSSFRRLVILLKVKPIFLAIFSSTNKPHRVWSWLGALCLVDCTGISRRTPFRQRCRRCFIFHIELGSAVICVCLMSSVSR</sequence>
<keyword evidence="1" id="KW-0472">Membrane</keyword>
<protein>
    <submittedName>
        <fullName evidence="2">Uncharacterized protein</fullName>
    </submittedName>
</protein>
<name>A0A9K3ID49_HELAN</name>
<keyword evidence="1" id="KW-0812">Transmembrane</keyword>